<dbReference type="eggNOG" id="COG5652">
    <property type="taxonomic scope" value="Bacteria"/>
</dbReference>
<name>C7RKV4_ACCRE</name>
<sequence>MTASFVTRTHWRWLFWLTALAVLVLSLLPPSPHLPDTGWDKSNHLLAFAVLAVLGLRSYPGSRGPLLAGLLAYGGLIEGLQSLTPDRFAEWADLLADAVGLLLGWGLATAWSRWRSTG</sequence>
<proteinExistence type="predicted"/>
<dbReference type="PANTHER" id="PTHR28008">
    <property type="entry name" value="DOMAIN PROTEIN, PUTATIVE (AFU_ORTHOLOGUE AFUA_3G10980)-RELATED"/>
    <property type="match status" value="1"/>
</dbReference>
<keyword evidence="1" id="KW-0812">Transmembrane</keyword>
<feature type="transmembrane region" description="Helical" evidence="1">
    <location>
        <begin position="12"/>
        <end position="30"/>
    </location>
</feature>
<dbReference type="HOGENOM" id="CLU_096028_3_5_4"/>
<accession>C7RKV4</accession>
<evidence type="ECO:0000313" key="3">
    <source>
        <dbReference type="EMBL" id="ACV33776.1"/>
    </source>
</evidence>
<feature type="domain" description="VanZ-like" evidence="2">
    <location>
        <begin position="39"/>
        <end position="110"/>
    </location>
</feature>
<dbReference type="PANTHER" id="PTHR28008:SF1">
    <property type="entry name" value="DOMAIN PROTEIN, PUTATIVE (AFU_ORTHOLOGUE AFUA_3G10980)-RELATED"/>
    <property type="match status" value="1"/>
</dbReference>
<organism evidence="3">
    <name type="scientific">Accumulibacter regalis</name>
    <dbReference type="NCBI Taxonomy" id="522306"/>
    <lineage>
        <taxon>Bacteria</taxon>
        <taxon>Pseudomonadati</taxon>
        <taxon>Pseudomonadota</taxon>
        <taxon>Betaproteobacteria</taxon>
        <taxon>Candidatus Accumulibacter</taxon>
    </lineage>
</organism>
<reference evidence="3" key="2">
    <citation type="submission" date="2009-09" db="EMBL/GenBank/DDBJ databases">
        <title>Complete sequence of chromosome of Candidatus Accumulibacter phosphatis clade IIA str. UW-1.</title>
        <authorList>
            <consortium name="US DOE Joint Genome Institute"/>
            <person name="Martin H.G."/>
            <person name="Ivanova N."/>
            <person name="Kunin V."/>
            <person name="Warnecke F."/>
            <person name="Barry K."/>
            <person name="He S."/>
            <person name="Salamov A."/>
            <person name="Szeto E."/>
            <person name="Dalin E."/>
            <person name="Pangilinan J.L."/>
            <person name="Lapidus A."/>
            <person name="Lowry S."/>
            <person name="Kyrpides N.C."/>
            <person name="McMahon K.D."/>
            <person name="Hugenholtz P."/>
        </authorList>
    </citation>
    <scope>NUCLEOTIDE SEQUENCE [LARGE SCALE GENOMIC DNA]</scope>
    <source>
        <strain evidence="3">UW-1</strain>
    </source>
</reference>
<evidence type="ECO:0000256" key="1">
    <source>
        <dbReference type="SAM" id="Phobius"/>
    </source>
</evidence>
<feature type="transmembrane region" description="Helical" evidence="1">
    <location>
        <begin position="42"/>
        <end position="59"/>
    </location>
</feature>
<dbReference type="InterPro" id="IPR006976">
    <property type="entry name" value="VanZ-like"/>
</dbReference>
<dbReference type="EMBL" id="CP001715">
    <property type="protein sequence ID" value="ACV33776.1"/>
    <property type="molecule type" value="Genomic_DNA"/>
</dbReference>
<evidence type="ECO:0000259" key="2">
    <source>
        <dbReference type="Pfam" id="PF04892"/>
    </source>
</evidence>
<protein>
    <recommendedName>
        <fullName evidence="2">VanZ-like domain-containing protein</fullName>
    </recommendedName>
</protein>
<dbReference type="Pfam" id="PF04892">
    <property type="entry name" value="VanZ"/>
    <property type="match status" value="1"/>
</dbReference>
<keyword evidence="1" id="KW-0472">Membrane</keyword>
<keyword evidence="1" id="KW-1133">Transmembrane helix</keyword>
<dbReference type="NCBIfam" id="NF037970">
    <property type="entry name" value="vanZ_1"/>
    <property type="match status" value="1"/>
</dbReference>
<dbReference type="AlphaFoldDB" id="C7RKV4"/>
<dbReference type="KEGG" id="app:CAP2UW1_0425"/>
<reference evidence="3" key="1">
    <citation type="submission" date="2009-08" db="EMBL/GenBank/DDBJ databases">
        <authorList>
            <consortium name="US DOE Joint Genome Institute"/>
            <person name="Lucas S."/>
            <person name="Copeland A."/>
            <person name="Lapidus A."/>
            <person name="Glavina del Rio T."/>
            <person name="Dalin E."/>
            <person name="Tice H."/>
            <person name="Bruce D."/>
            <person name="Barry K."/>
            <person name="Pitluck S."/>
            <person name="Lowry S."/>
            <person name="Larimer F."/>
            <person name="Land M."/>
            <person name="Hauser L."/>
            <person name="Kyrpides N."/>
            <person name="Ivanova N."/>
            <person name="McMahon K.D."/>
            <person name="Hugenholtz P."/>
        </authorList>
    </citation>
    <scope>NUCLEOTIDE SEQUENCE</scope>
    <source>
        <strain evidence="3">UW-1</strain>
    </source>
</reference>
<gene>
    <name evidence="3" type="ordered locus">CAP2UW1_0425</name>
</gene>